<gene>
    <name evidence="1" type="ORF">HNQ03_002673</name>
</gene>
<keyword evidence="2" id="KW-1185">Reference proteome</keyword>
<name>A0A8J8GBN5_9FLAO</name>
<protein>
    <recommendedName>
        <fullName evidence="3">Virulence factor SrfB</fullName>
    </recommendedName>
</protein>
<dbReference type="InterPro" id="IPR009216">
    <property type="entry name" value="Virulence_factor_SrfB"/>
</dbReference>
<dbReference type="Pfam" id="PF07520">
    <property type="entry name" value="SrfB"/>
    <property type="match status" value="1"/>
</dbReference>
<comment type="caution">
    <text evidence="1">The sequence shown here is derived from an EMBL/GenBank/DDBJ whole genome shotgun (WGS) entry which is preliminary data.</text>
</comment>
<evidence type="ECO:0008006" key="3">
    <source>
        <dbReference type="Google" id="ProtNLM"/>
    </source>
</evidence>
<proteinExistence type="predicted"/>
<dbReference type="AlphaFoldDB" id="A0A8J8GBN5"/>
<dbReference type="RefSeq" id="WP_173780134.1">
    <property type="nucleotide sequence ID" value="NZ_JABSNO010000023.1"/>
</dbReference>
<dbReference type="InterPro" id="IPR043129">
    <property type="entry name" value="ATPase_NBD"/>
</dbReference>
<sequence length="1007" mass="116894">MKRISLIANSSIQYHKFDAEIDLDFGKNNKVYYHEPYDSNSYNFILDPLVKFSKDGQESFYRVQELVDKEIIVNGKIKDETDISQLSSYGQNFEENNLKKVLKNFQKKWIPLPFFKENSINKDLLYPTDWVRLFFECDENFKNVKIVLAIDTSLAKNESDKTSPSLNLNPEENIYKIQTDELNLSVFLFKRDSSVSWIEKYLADIYYGKNDELRYEKPVKQYAGGYIMLMKWLSSLVDMPELQIFTNNVRKKPVDLVIDIGNSATCALLFESKDDSSFEFKNVKKLLIQDYTNPHNEYSKPFPMNLIFSESKFGDLNNEMYHNNKFTVPSLVRIGFEAESLINKSITDLSLGYELKTYNSSPKRYLWDNSPSEREWEFNPKDIKSIKKVYLNGISEQIKANGELITGNELFGSKPLFSRSSLMKFVFLELIIHAYVQINSYSFRKEHGDMTIPRTLKRITISCPTGMIQHEQIALRKAAEDACKLLNNYVNFYFDNDYNNLWFELPEIIPSIKDISKNLSQLEEKKDWIYDEATSSQLVFIYSLFAKKLKGNNYVIDHYLFKNKDSITVGSIDIGAGTTDIMINKYTLKANHGEDVLKPFPLFWDTFKNAGDDILREIIQKNIIEGIYNHNQEVQCEGGIGAYARSINIPDVSAKLNGFFGEDSNKIGFKAKVVRKAFIHQVAVPIALEFLNNANNEESYIKTFEEIIDQEFKNTDILNYFERHFGFNFTEIKWKISPEKVNNIVNAVFDSLIRQICVVMNQYQCDYVVLSGKPASLNSFENLFKKYLSTSPNNLVNLNNYWIGRWYPFADNNGYIEDPKTVVCVGATIAVMAGKLMRINDLKIDTTYLAQNLVSTADYIVDNQANVKKEILTPRKNEDTITVNKLPFQFGYSKYLTTNYPFSDLYSIGVNDKEIEIIVRMKYPGREERYYENQINVERNSIFTNLPLKVTLSREFDESKEKINIVNVEDSDGNDKYIKYFSLNYQTLHEEAGFWLDTCEFTLNVKN</sequence>
<evidence type="ECO:0000313" key="2">
    <source>
        <dbReference type="Proteomes" id="UP000610746"/>
    </source>
</evidence>
<evidence type="ECO:0000313" key="1">
    <source>
        <dbReference type="EMBL" id="NRS93582.1"/>
    </source>
</evidence>
<organism evidence="1 2">
    <name type="scientific">Frigoriflavimonas asaccharolytica</name>
    <dbReference type="NCBI Taxonomy" id="2735899"/>
    <lineage>
        <taxon>Bacteria</taxon>
        <taxon>Pseudomonadati</taxon>
        <taxon>Bacteroidota</taxon>
        <taxon>Flavobacteriia</taxon>
        <taxon>Flavobacteriales</taxon>
        <taxon>Weeksellaceae</taxon>
        <taxon>Frigoriflavimonas</taxon>
    </lineage>
</organism>
<accession>A0A8J8GBN5</accession>
<dbReference type="EMBL" id="JABSNO010000023">
    <property type="protein sequence ID" value="NRS93582.1"/>
    <property type="molecule type" value="Genomic_DNA"/>
</dbReference>
<reference evidence="1" key="1">
    <citation type="submission" date="2020-05" db="EMBL/GenBank/DDBJ databases">
        <title>Genomic Encyclopedia of Type Strains, Phase IV (KMG-V): Genome sequencing to study the core and pangenomes of soil and plant-associated prokaryotes.</title>
        <authorList>
            <person name="Whitman W."/>
        </authorList>
    </citation>
    <scope>NUCLEOTIDE SEQUENCE</scope>
    <source>
        <strain evidence="1">16F</strain>
    </source>
</reference>
<dbReference type="Proteomes" id="UP000610746">
    <property type="component" value="Unassembled WGS sequence"/>
</dbReference>
<dbReference type="SUPFAM" id="SSF53067">
    <property type="entry name" value="Actin-like ATPase domain"/>
    <property type="match status" value="1"/>
</dbReference>